<evidence type="ECO:0000313" key="3">
    <source>
        <dbReference type="Proteomes" id="UP001214638"/>
    </source>
</evidence>
<dbReference type="PANTHER" id="PTHR21248:SF22">
    <property type="entry name" value="PHOSPHOLIPASE D"/>
    <property type="match status" value="1"/>
</dbReference>
<protein>
    <submittedName>
        <fullName evidence="2">Bifunctional Phospholipase D-Transphosphatidylase/Phospholipase D-like domain</fullName>
    </submittedName>
</protein>
<dbReference type="InterPro" id="IPR025202">
    <property type="entry name" value="PLD-like_dom"/>
</dbReference>
<name>A0AAD9UMA1_9APIC</name>
<dbReference type="AlphaFoldDB" id="A0AAD9UMA1"/>
<dbReference type="PANTHER" id="PTHR21248">
    <property type="entry name" value="CARDIOLIPIN SYNTHASE"/>
    <property type="match status" value="1"/>
</dbReference>
<gene>
    <name evidence="2" type="ORF">BdWA1_003732</name>
</gene>
<dbReference type="SMART" id="SM00155">
    <property type="entry name" value="PLDc"/>
    <property type="match status" value="2"/>
</dbReference>
<dbReference type="SUPFAM" id="SSF56024">
    <property type="entry name" value="Phospholipase D/nuclease"/>
    <property type="match status" value="2"/>
</dbReference>
<comment type="caution">
    <text evidence="2">The sequence shown here is derived from an EMBL/GenBank/DDBJ whole genome shotgun (WGS) entry which is preliminary data.</text>
</comment>
<dbReference type="EMBL" id="JALLKP010000043">
    <property type="protein sequence ID" value="KAK2194798.1"/>
    <property type="molecule type" value="Genomic_DNA"/>
</dbReference>
<evidence type="ECO:0000313" key="2">
    <source>
        <dbReference type="EMBL" id="KAK2194798.1"/>
    </source>
</evidence>
<dbReference type="Proteomes" id="UP001214638">
    <property type="component" value="Unassembled WGS sequence"/>
</dbReference>
<feature type="domain" description="PLD phosphodiesterase" evidence="1">
    <location>
        <begin position="353"/>
        <end position="375"/>
    </location>
</feature>
<sequence>MGIDLEHIEGLSDPLDIAIEVRRILKHASNIDSNIDPYTEEEIEKWTKIISTLQSNIGRLSAGNVVHVFRDGNETFWDMLKEINAAKDRVWLEVYIFDDSPLAELCIEALKNAAKRGCNVILLVDYIGSLSFPRDKKEELEACGVGVEFFNPMTFTGWFEHPFTFRDHKKILIIDDKVAYCGSANICRRTANPEMNGEGPFYDINAKVYGPAVYDLAEVVLNTLKMTHPQFEIPKLFPRPKKIQGGGLVQVLEADVSQNRRDIQSAFYTLITNADKNIYLTTSYFHPPGFLRRLLQNAKRRNLELHMLLSGHSDMMGDVRATTHILRKFFRRRFAEPISDNFKVYMTKDIHCHGKAIVVDDIWSSVGSFNWDRLSSRRNMEISLGIFDPLVSRRVKELQLARQLNGDLYTRLDCLNRPKSTQMLDWITYYWIRVMGRNIWDGLSNNGFKFQFKRTFIKTYIEQTVNKLISITGMPGV</sequence>
<organism evidence="2 3">
    <name type="scientific">Babesia duncani</name>
    <dbReference type="NCBI Taxonomy" id="323732"/>
    <lineage>
        <taxon>Eukaryota</taxon>
        <taxon>Sar</taxon>
        <taxon>Alveolata</taxon>
        <taxon>Apicomplexa</taxon>
        <taxon>Aconoidasida</taxon>
        <taxon>Piroplasmida</taxon>
        <taxon>Babesiidae</taxon>
        <taxon>Babesia</taxon>
    </lineage>
</organism>
<accession>A0AAD9UMA1</accession>
<dbReference type="RefSeq" id="XP_067801641.1">
    <property type="nucleotide sequence ID" value="XM_067948742.1"/>
</dbReference>
<dbReference type="GO" id="GO:0030572">
    <property type="term" value="F:phosphatidyltransferase activity"/>
    <property type="evidence" value="ECO:0007669"/>
    <property type="project" value="UniProtKB-ARBA"/>
</dbReference>
<dbReference type="CDD" id="cd09110">
    <property type="entry name" value="PLDc_CLS_1"/>
    <property type="match status" value="1"/>
</dbReference>
<dbReference type="Pfam" id="PF13091">
    <property type="entry name" value="PLDc_2"/>
    <property type="match status" value="2"/>
</dbReference>
<dbReference type="GO" id="GO:0032049">
    <property type="term" value="P:cardiolipin biosynthetic process"/>
    <property type="evidence" value="ECO:0007669"/>
    <property type="project" value="UniProtKB-ARBA"/>
</dbReference>
<dbReference type="Gene3D" id="3.30.870.10">
    <property type="entry name" value="Endonuclease Chain A"/>
    <property type="match status" value="2"/>
</dbReference>
<evidence type="ECO:0000259" key="1">
    <source>
        <dbReference type="PROSITE" id="PS50035"/>
    </source>
</evidence>
<proteinExistence type="predicted"/>
<reference evidence="2" key="1">
    <citation type="journal article" date="2023" name="Nat. Microbiol.">
        <title>Babesia duncani multi-omics identifies virulence factors and drug targets.</title>
        <authorList>
            <person name="Singh P."/>
            <person name="Lonardi S."/>
            <person name="Liang Q."/>
            <person name="Vydyam P."/>
            <person name="Khabirova E."/>
            <person name="Fang T."/>
            <person name="Gihaz S."/>
            <person name="Thekkiniath J."/>
            <person name="Munshi M."/>
            <person name="Abel S."/>
            <person name="Ciampossin L."/>
            <person name="Batugedara G."/>
            <person name="Gupta M."/>
            <person name="Lu X.M."/>
            <person name="Lenz T."/>
            <person name="Chakravarty S."/>
            <person name="Cornillot E."/>
            <person name="Hu Y."/>
            <person name="Ma W."/>
            <person name="Gonzalez L.M."/>
            <person name="Sanchez S."/>
            <person name="Estrada K."/>
            <person name="Sanchez-Flores A."/>
            <person name="Montero E."/>
            <person name="Harb O.S."/>
            <person name="Le Roch K.G."/>
            <person name="Mamoun C.B."/>
        </authorList>
    </citation>
    <scope>NUCLEOTIDE SEQUENCE</scope>
    <source>
        <strain evidence="2">WA1</strain>
    </source>
</reference>
<feature type="domain" description="PLD phosphodiesterase" evidence="1">
    <location>
        <begin position="163"/>
        <end position="190"/>
    </location>
</feature>
<keyword evidence="3" id="KW-1185">Reference proteome</keyword>
<dbReference type="KEGG" id="bdw:94338029"/>
<dbReference type="PROSITE" id="PS50035">
    <property type="entry name" value="PLD"/>
    <property type="match status" value="2"/>
</dbReference>
<dbReference type="GeneID" id="94338029"/>
<dbReference type="InterPro" id="IPR001736">
    <property type="entry name" value="PLipase_D/transphosphatidylase"/>
</dbReference>